<sequence>MTLDDLVHQVVQDVPEAPLMTIRDAITRMARELCTEADVWVQEGEPVVVAANTANPQIVASSGEPLRIVSLKIDGRECVQGQGFDQPTPTSIELYQRPNASMLYGRLACRPAMGDMPPSEVVDRWDMAIANGARWRLLMLPQPWRNPELANYYHQQYLADVATARQNSRLGHARGGARVKARRFI</sequence>
<dbReference type="Proteomes" id="UP000008707">
    <property type="component" value="Chromosome"/>
</dbReference>
<reference evidence="1" key="1">
    <citation type="journal article" date="2010" name="Environ. Microbiol.">
        <title>A blueprint of ectoine metabolism from the genome of the industrial producer Halomonas elongata DSM 2581(T).</title>
        <authorList>
            <person name="Schwibbert K."/>
            <person name="Marin-Sanguino A."/>
            <person name="Bagyan I."/>
            <person name="Heidrich G."/>
            <person name="Lentzen G."/>
            <person name="Seitz H."/>
            <person name="Rampp M."/>
            <person name="Schuster S.C."/>
            <person name="Klenk H.P."/>
            <person name="Pfeiffer F."/>
            <person name="Oesterhelt D."/>
            <person name="Kunte H.J."/>
        </authorList>
    </citation>
    <scope>NUCLEOTIDE SEQUENCE</scope>
    <source>
        <strain evidence="1">Type strain: DSM 2581</strain>
    </source>
</reference>
<evidence type="ECO:0000313" key="3">
    <source>
        <dbReference type="Proteomes" id="UP000008707"/>
    </source>
</evidence>
<reference evidence="3" key="3">
    <citation type="journal article" date="2011" name="Environ. Microbiol.">
        <title>A blueprint of ectoine metabolism from the genome of the industrial producer Halomonas elongata DSM 2581(T).</title>
        <authorList>
            <person name="Schwibbert K."/>
            <person name="Marin-Sanguino A."/>
            <person name="Bagyan I."/>
            <person name="Heidrich G."/>
            <person name="Lentzen G."/>
            <person name="Seitz H."/>
            <person name="Rampp M."/>
            <person name="Schuster S.C."/>
            <person name="Klenk H.P."/>
            <person name="Pfeiffer F."/>
            <person name="Oesterhelt D."/>
            <person name="Kunte H.J."/>
        </authorList>
    </citation>
    <scope>NUCLEOTIDE SEQUENCE [LARGE SCALE GENOMIC DNA]</scope>
    <source>
        <strain evidence="3">ATCC 33173 / DSM 2581 / NBRC 15536 / NCIMB 2198 / 1H9</strain>
    </source>
</reference>
<evidence type="ECO:0000313" key="4">
    <source>
        <dbReference type="Proteomes" id="UP001322512"/>
    </source>
</evidence>
<gene>
    <name evidence="1" type="ordered locus">HELO_2640</name>
    <name evidence="2" type="ORF">SR933_07225</name>
</gene>
<name>E1V345_HALED</name>
<dbReference type="EMBL" id="CP139472">
    <property type="protein sequence ID" value="WPU48674.1"/>
    <property type="molecule type" value="Genomic_DNA"/>
</dbReference>
<evidence type="ECO:0000313" key="2">
    <source>
        <dbReference type="EMBL" id="WPU48674.1"/>
    </source>
</evidence>
<reference evidence="1" key="2">
    <citation type="submission" date="2010-05" db="EMBL/GenBank/DDBJ databases">
        <title>Revision and reannotation of the Halomonas elongata DSM 2581(T) genome.</title>
        <authorList>
            <person name="Pfeiffer F."/>
            <person name="Bagyan I."/>
            <person name="Alfaro-Espinoza G."/>
            <person name="Zamora-Lagos M.A."/>
            <person name="Habermann B."/>
            <person name="Oesterhelt D."/>
            <person name="Kunte H.J."/>
        </authorList>
    </citation>
    <scope>NUCLEOTIDE SEQUENCE</scope>
    <source>
        <strain evidence="1">Type strain: DSM 2581</strain>
    </source>
</reference>
<dbReference type="GeneID" id="91009964"/>
<dbReference type="OrthoDB" id="6183037at2"/>
<evidence type="ECO:0000313" key="1">
    <source>
        <dbReference type="EMBL" id="CBV42524.1"/>
    </source>
</evidence>
<protein>
    <submittedName>
        <fullName evidence="1">Uncharacterized protein</fullName>
    </submittedName>
</protein>
<dbReference type="HOGENOM" id="CLU_1459378_0_0_6"/>
<proteinExistence type="predicted"/>
<dbReference type="Proteomes" id="UP001322512">
    <property type="component" value="Chromosome"/>
</dbReference>
<organism evidence="1 3">
    <name type="scientific">Halomonas elongata (strain ATCC 33173 / DSM 2581 / NBRC 15536 / NCIMB 2198 / 1H9)</name>
    <dbReference type="NCBI Taxonomy" id="768066"/>
    <lineage>
        <taxon>Bacteria</taxon>
        <taxon>Pseudomonadati</taxon>
        <taxon>Pseudomonadota</taxon>
        <taxon>Gammaproteobacteria</taxon>
        <taxon>Oceanospirillales</taxon>
        <taxon>Halomonadaceae</taxon>
        <taxon>Halomonas</taxon>
    </lineage>
</organism>
<dbReference type="EMBL" id="FN869568">
    <property type="protein sequence ID" value="CBV42524.1"/>
    <property type="molecule type" value="Genomic_DNA"/>
</dbReference>
<dbReference type="KEGG" id="hel:HELO_2640"/>
<dbReference type="AlphaFoldDB" id="E1V345"/>
<dbReference type="RefSeq" id="WP_013332396.1">
    <property type="nucleotide sequence ID" value="NC_014532.2"/>
</dbReference>
<dbReference type="STRING" id="768066.HELO_2640"/>
<reference evidence="2 4" key="4">
    <citation type="submission" date="2023-11" db="EMBL/GenBank/DDBJ databases">
        <title>MicrobeMod: A computational toolkit for identifying prokaryotic methylation and restriction-modification with nanopore sequencing.</title>
        <authorList>
            <person name="Crits-Christoph A."/>
            <person name="Kang S.C."/>
            <person name="Lee H."/>
            <person name="Ostrov N."/>
        </authorList>
    </citation>
    <scope>NUCLEOTIDE SEQUENCE [LARGE SCALE GENOMIC DNA]</scope>
    <source>
        <strain evidence="2 4">ATCC 33173</strain>
    </source>
</reference>
<keyword evidence="4" id="KW-1185">Reference proteome</keyword>
<accession>E1V345</accession>